<proteinExistence type="inferred from homology"/>
<evidence type="ECO:0000313" key="5">
    <source>
        <dbReference type="EMBL" id="PHT86310.1"/>
    </source>
</evidence>
<evidence type="ECO:0000256" key="3">
    <source>
        <dbReference type="ARBA" id="ARBA00022801"/>
    </source>
</evidence>
<comment type="similarity">
    <text evidence="1">Belongs to the peptidase C48 family.</text>
</comment>
<dbReference type="SUPFAM" id="SSF54001">
    <property type="entry name" value="Cysteine proteinases"/>
    <property type="match status" value="1"/>
</dbReference>
<evidence type="ECO:0000313" key="6">
    <source>
        <dbReference type="Proteomes" id="UP000222542"/>
    </source>
</evidence>
<dbReference type="Gramene" id="PHT86310">
    <property type="protein sequence ID" value="PHT86310"/>
    <property type="gene ID" value="T459_08416"/>
</dbReference>
<evidence type="ECO:0000256" key="1">
    <source>
        <dbReference type="ARBA" id="ARBA00005234"/>
    </source>
</evidence>
<dbReference type="Pfam" id="PF02902">
    <property type="entry name" value="Peptidase_C48"/>
    <property type="match status" value="1"/>
</dbReference>
<accession>A0A2G2ZWD9</accession>
<dbReference type="EMBL" id="AYRZ02000003">
    <property type="protein sequence ID" value="PHT86310.1"/>
    <property type="molecule type" value="Genomic_DNA"/>
</dbReference>
<dbReference type="GO" id="GO:0006508">
    <property type="term" value="P:proteolysis"/>
    <property type="evidence" value="ECO:0007669"/>
    <property type="project" value="UniProtKB-KW"/>
</dbReference>
<evidence type="ECO:0000259" key="4">
    <source>
        <dbReference type="Pfam" id="PF02902"/>
    </source>
</evidence>
<keyword evidence="6" id="KW-1185">Reference proteome</keyword>
<keyword evidence="3" id="KW-0378">Hydrolase</keyword>
<name>A0A2G2ZWD9_CAPAN</name>
<keyword evidence="2" id="KW-0645">Protease</keyword>
<dbReference type="PANTHER" id="PTHR31470">
    <property type="entry name" value="CYSTEINE PROTEINASES SUPERFAMILY PROTEIN-RELATED-RELATED"/>
    <property type="match status" value="1"/>
</dbReference>
<dbReference type="Proteomes" id="UP000222542">
    <property type="component" value="Unassembled WGS sequence"/>
</dbReference>
<gene>
    <name evidence="5" type="ORF">T459_08416</name>
</gene>
<dbReference type="GO" id="GO:0008234">
    <property type="term" value="F:cysteine-type peptidase activity"/>
    <property type="evidence" value="ECO:0007669"/>
    <property type="project" value="InterPro"/>
</dbReference>
<organism evidence="5 6">
    <name type="scientific">Capsicum annuum</name>
    <name type="common">Capsicum pepper</name>
    <dbReference type="NCBI Taxonomy" id="4072"/>
    <lineage>
        <taxon>Eukaryota</taxon>
        <taxon>Viridiplantae</taxon>
        <taxon>Streptophyta</taxon>
        <taxon>Embryophyta</taxon>
        <taxon>Tracheophyta</taxon>
        <taxon>Spermatophyta</taxon>
        <taxon>Magnoliopsida</taxon>
        <taxon>eudicotyledons</taxon>
        <taxon>Gunneridae</taxon>
        <taxon>Pentapetalae</taxon>
        <taxon>asterids</taxon>
        <taxon>lamiids</taxon>
        <taxon>Solanales</taxon>
        <taxon>Solanaceae</taxon>
        <taxon>Solanoideae</taxon>
        <taxon>Capsiceae</taxon>
        <taxon>Capsicum</taxon>
    </lineage>
</organism>
<dbReference type="InterPro" id="IPR003653">
    <property type="entry name" value="Peptidase_C48_C"/>
</dbReference>
<sequence length="318" mass="35461">MNEHELKLNSLSNAIFPSIYRICLPERLTKEEPETITANPVANISVAKIQDFTRMNPPLFLGFKSDEDPQEFLDMIQKVQMLGFPIVLRLSSAAAIIAVVIDRIKKKLYGVIAITRKIIFEGGLVVVDDSSGSDAPLTVFETTNHYDYDHTGYTDFATSSECFACKCQDCKAKHDGVINAINALTAAVKKMTSKRGVIPSKRISYPYTPLEIKVDVTVEATAEQHNTKVDIPSVASMEEEKVEPVCLENGRITHLKAEVSRNEKFLTNIIKGFSIPTGLPWHLVDKVYIPINCGDKFYWVLAVVIPKERCIGVYDSMS</sequence>
<dbReference type="Gene3D" id="3.40.395.10">
    <property type="entry name" value="Adenoviral Proteinase, Chain A"/>
    <property type="match status" value="1"/>
</dbReference>
<feature type="domain" description="Ubiquitin-like protease family profile" evidence="4">
    <location>
        <begin position="284"/>
        <end position="318"/>
    </location>
</feature>
<dbReference type="PANTHER" id="PTHR31470:SF46">
    <property type="entry name" value="ULP1 PROTEASE FAMILY, C-TERMINAL CATALYTIC DOMAIN CONTAINING PROTEIN"/>
    <property type="match status" value="1"/>
</dbReference>
<reference evidence="5 6" key="1">
    <citation type="journal article" date="2014" name="Nat. Genet.">
        <title>Genome sequence of the hot pepper provides insights into the evolution of pungency in Capsicum species.</title>
        <authorList>
            <person name="Kim S."/>
            <person name="Park M."/>
            <person name="Yeom S.I."/>
            <person name="Kim Y.M."/>
            <person name="Lee J.M."/>
            <person name="Lee H.A."/>
            <person name="Seo E."/>
            <person name="Choi J."/>
            <person name="Cheong K."/>
            <person name="Kim K.T."/>
            <person name="Jung K."/>
            <person name="Lee G.W."/>
            <person name="Oh S.K."/>
            <person name="Bae C."/>
            <person name="Kim S.B."/>
            <person name="Lee H.Y."/>
            <person name="Kim S.Y."/>
            <person name="Kim M.S."/>
            <person name="Kang B.C."/>
            <person name="Jo Y.D."/>
            <person name="Yang H.B."/>
            <person name="Jeong H.J."/>
            <person name="Kang W.H."/>
            <person name="Kwon J.K."/>
            <person name="Shin C."/>
            <person name="Lim J.Y."/>
            <person name="Park J.H."/>
            <person name="Huh J.H."/>
            <person name="Kim J.S."/>
            <person name="Kim B.D."/>
            <person name="Cohen O."/>
            <person name="Paran I."/>
            <person name="Suh M.C."/>
            <person name="Lee S.B."/>
            <person name="Kim Y.K."/>
            <person name="Shin Y."/>
            <person name="Noh S.J."/>
            <person name="Park J."/>
            <person name="Seo Y.S."/>
            <person name="Kwon S.Y."/>
            <person name="Kim H.A."/>
            <person name="Park J.M."/>
            <person name="Kim H.J."/>
            <person name="Choi S.B."/>
            <person name="Bosland P.W."/>
            <person name="Reeves G."/>
            <person name="Jo S.H."/>
            <person name="Lee B.W."/>
            <person name="Cho H.T."/>
            <person name="Choi H.S."/>
            <person name="Lee M.S."/>
            <person name="Yu Y."/>
            <person name="Do Choi Y."/>
            <person name="Park B.S."/>
            <person name="van Deynze A."/>
            <person name="Ashrafi H."/>
            <person name="Hill T."/>
            <person name="Kim W.T."/>
            <person name="Pai H.S."/>
            <person name="Ahn H.K."/>
            <person name="Yeam I."/>
            <person name="Giovannoni J.J."/>
            <person name="Rose J.K."/>
            <person name="Sorensen I."/>
            <person name="Lee S.J."/>
            <person name="Kim R.W."/>
            <person name="Choi I.Y."/>
            <person name="Choi B.S."/>
            <person name="Lim J.S."/>
            <person name="Lee Y.H."/>
            <person name="Choi D."/>
        </authorList>
    </citation>
    <scope>NUCLEOTIDE SEQUENCE [LARGE SCALE GENOMIC DNA]</scope>
    <source>
        <strain evidence="6">cv. CM334</strain>
    </source>
</reference>
<protein>
    <recommendedName>
        <fullName evidence="4">Ubiquitin-like protease family profile domain-containing protein</fullName>
    </recommendedName>
</protein>
<reference evidence="5 6" key="2">
    <citation type="journal article" date="2017" name="Genome Biol.">
        <title>New reference genome sequences of hot pepper reveal the massive evolution of plant disease-resistance genes by retroduplication.</title>
        <authorList>
            <person name="Kim S."/>
            <person name="Park J."/>
            <person name="Yeom S.I."/>
            <person name="Kim Y.M."/>
            <person name="Seo E."/>
            <person name="Kim K.T."/>
            <person name="Kim M.S."/>
            <person name="Lee J.M."/>
            <person name="Cheong K."/>
            <person name="Shin H.S."/>
            <person name="Kim S.B."/>
            <person name="Han K."/>
            <person name="Lee J."/>
            <person name="Park M."/>
            <person name="Lee H.A."/>
            <person name="Lee H.Y."/>
            <person name="Lee Y."/>
            <person name="Oh S."/>
            <person name="Lee J.H."/>
            <person name="Choi E."/>
            <person name="Choi E."/>
            <person name="Lee S.E."/>
            <person name="Jeon J."/>
            <person name="Kim H."/>
            <person name="Choi G."/>
            <person name="Song H."/>
            <person name="Lee J."/>
            <person name="Lee S.C."/>
            <person name="Kwon J.K."/>
            <person name="Lee H.Y."/>
            <person name="Koo N."/>
            <person name="Hong Y."/>
            <person name="Kim R.W."/>
            <person name="Kang W.H."/>
            <person name="Huh J.H."/>
            <person name="Kang B.C."/>
            <person name="Yang T.J."/>
            <person name="Lee Y.H."/>
            <person name="Bennetzen J.L."/>
            <person name="Choi D."/>
        </authorList>
    </citation>
    <scope>NUCLEOTIDE SEQUENCE [LARGE SCALE GENOMIC DNA]</scope>
    <source>
        <strain evidence="6">cv. CM334</strain>
    </source>
</reference>
<comment type="caution">
    <text evidence="5">The sequence shown here is derived from an EMBL/GenBank/DDBJ whole genome shotgun (WGS) entry which is preliminary data.</text>
</comment>
<dbReference type="AlphaFoldDB" id="A0A2G2ZWD9"/>
<evidence type="ECO:0000256" key="2">
    <source>
        <dbReference type="ARBA" id="ARBA00022670"/>
    </source>
</evidence>
<dbReference type="InterPro" id="IPR038765">
    <property type="entry name" value="Papain-like_cys_pep_sf"/>
</dbReference>